<dbReference type="InterPro" id="IPR050114">
    <property type="entry name" value="UPF0173_UPF0282_UlaG_hydrolase"/>
</dbReference>
<evidence type="ECO:0000256" key="2">
    <source>
        <dbReference type="HAMAP-Rule" id="MF_00457"/>
    </source>
</evidence>
<dbReference type="PANTHER" id="PTHR43546">
    <property type="entry name" value="UPF0173 METAL-DEPENDENT HYDROLASE MJ1163-RELATED"/>
    <property type="match status" value="1"/>
</dbReference>
<dbReference type="RefSeq" id="WP_136495589.1">
    <property type="nucleotide sequence ID" value="NZ_CP046052.1"/>
</dbReference>
<dbReference type="HAMAP" id="MF_00457">
    <property type="entry name" value="UPF0173"/>
    <property type="match status" value="1"/>
</dbReference>
<dbReference type="SMART" id="SM00849">
    <property type="entry name" value="Lactamase_B"/>
    <property type="match status" value="1"/>
</dbReference>
<dbReference type="Pfam" id="PF13483">
    <property type="entry name" value="Lactamase_B_3"/>
    <property type="match status" value="1"/>
</dbReference>
<dbReference type="EMBL" id="CP046052">
    <property type="protein sequence ID" value="QGM45306.1"/>
    <property type="molecule type" value="Genomic_DNA"/>
</dbReference>
<organism evidence="4 5">
    <name type="scientific">Methylocystis heyeri</name>
    <dbReference type="NCBI Taxonomy" id="391905"/>
    <lineage>
        <taxon>Bacteria</taxon>
        <taxon>Pseudomonadati</taxon>
        <taxon>Pseudomonadota</taxon>
        <taxon>Alphaproteobacteria</taxon>
        <taxon>Hyphomicrobiales</taxon>
        <taxon>Methylocystaceae</taxon>
        <taxon>Methylocystis</taxon>
    </lineage>
</organism>
<evidence type="ECO:0000313" key="4">
    <source>
        <dbReference type="EMBL" id="QGM45306.1"/>
    </source>
</evidence>
<dbReference type="NCBIfam" id="NF001911">
    <property type="entry name" value="PRK00685.1"/>
    <property type="match status" value="1"/>
</dbReference>
<comment type="similarity">
    <text evidence="2">Belongs to the UPF0173 family.</text>
</comment>
<dbReference type="Proteomes" id="UP000309061">
    <property type="component" value="Chromosome"/>
</dbReference>
<sequence length="232" mass="24556">MKIVWLGHSAFRLEIGSSVILTDPFLTGNSKFTGDFEEAIRGATHILLTHGHDDHVGDALRIARETGAEIVGNFEICSFLEEQGAQNTNPGNTGGRIPCGEFSVSLTDARHSASTMIDGAPIYLGPANGLIVESPGEPTLYHMGDTGVFGDMALIAELYAPRIGIVPVGGRFTMDGPQAAFAVRKFFSFDTVIPCHYGTFDAIAPDPSAFVAAMKGVNTKVWAGGIGEALEI</sequence>
<dbReference type="InterPro" id="IPR022877">
    <property type="entry name" value="UPF0173"/>
</dbReference>
<evidence type="ECO:0000259" key="3">
    <source>
        <dbReference type="SMART" id="SM00849"/>
    </source>
</evidence>
<dbReference type="Gene3D" id="3.60.15.10">
    <property type="entry name" value="Ribonuclease Z/Hydroxyacylglutathione hydrolase-like"/>
    <property type="match status" value="1"/>
</dbReference>
<dbReference type="InterPro" id="IPR001279">
    <property type="entry name" value="Metallo-B-lactamas"/>
</dbReference>
<protein>
    <recommendedName>
        <fullName evidence="2">UPF0173 metal-dependent hydrolase H2LOC_006130</fullName>
    </recommendedName>
</protein>
<dbReference type="GO" id="GO:0016787">
    <property type="term" value="F:hydrolase activity"/>
    <property type="evidence" value="ECO:0007669"/>
    <property type="project" value="UniProtKB-UniRule"/>
</dbReference>
<name>A0A6B8KB15_9HYPH</name>
<dbReference type="OrthoDB" id="9805728at2"/>
<evidence type="ECO:0000313" key="5">
    <source>
        <dbReference type="Proteomes" id="UP000309061"/>
    </source>
</evidence>
<keyword evidence="1 2" id="KW-0378">Hydrolase</keyword>
<dbReference type="PANTHER" id="PTHR43546:SF3">
    <property type="entry name" value="UPF0173 METAL-DEPENDENT HYDROLASE MJ1163"/>
    <property type="match status" value="1"/>
</dbReference>
<reference evidence="4 5" key="1">
    <citation type="submission" date="2019-11" db="EMBL/GenBank/DDBJ databases">
        <title>The genome sequence of Methylocystis heyeri.</title>
        <authorList>
            <person name="Oshkin I.Y."/>
            <person name="Miroshnikov K."/>
            <person name="Dedysh S.N."/>
        </authorList>
    </citation>
    <scope>NUCLEOTIDE SEQUENCE [LARGE SCALE GENOMIC DNA]</scope>
    <source>
        <strain evidence="4 5">H2</strain>
    </source>
</reference>
<dbReference type="SUPFAM" id="SSF56281">
    <property type="entry name" value="Metallo-hydrolase/oxidoreductase"/>
    <property type="match status" value="1"/>
</dbReference>
<accession>A0A6B8KB15</accession>
<dbReference type="AlphaFoldDB" id="A0A6B8KB15"/>
<dbReference type="InterPro" id="IPR036866">
    <property type="entry name" value="RibonucZ/Hydroxyglut_hydro"/>
</dbReference>
<proteinExistence type="inferred from homology"/>
<dbReference type="KEGG" id="mhey:H2LOC_006130"/>
<keyword evidence="5" id="KW-1185">Reference proteome</keyword>
<gene>
    <name evidence="4" type="ORF">H2LOC_006130</name>
</gene>
<feature type="domain" description="Metallo-beta-lactamase" evidence="3">
    <location>
        <begin position="7"/>
        <end position="196"/>
    </location>
</feature>
<evidence type="ECO:0000256" key="1">
    <source>
        <dbReference type="ARBA" id="ARBA00022801"/>
    </source>
</evidence>